<dbReference type="Gene3D" id="1.25.40.10">
    <property type="entry name" value="Tetratricopeptide repeat domain"/>
    <property type="match status" value="1"/>
</dbReference>
<evidence type="ECO:0000256" key="4">
    <source>
        <dbReference type="PROSITE-ProRule" id="PRU00339"/>
    </source>
</evidence>
<keyword evidence="5" id="KW-0472">Membrane</keyword>
<keyword evidence="3 4" id="KW-0802">TPR repeat</keyword>
<evidence type="ECO:0000259" key="7">
    <source>
        <dbReference type="Pfam" id="PF23914"/>
    </source>
</evidence>
<feature type="domain" description="Cytochrome c-type biogenesis protein H Ig-like" evidence="6">
    <location>
        <begin position="303"/>
        <end position="389"/>
    </location>
</feature>
<dbReference type="PROSITE" id="PS50005">
    <property type="entry name" value="TPR"/>
    <property type="match status" value="1"/>
</dbReference>
<dbReference type="RefSeq" id="WP_258860956.1">
    <property type="nucleotide sequence ID" value="NZ_QPJQ01000001.1"/>
</dbReference>
<dbReference type="AlphaFoldDB" id="A0A369AKJ8"/>
<evidence type="ECO:0000256" key="5">
    <source>
        <dbReference type="SAM" id="Phobius"/>
    </source>
</evidence>
<dbReference type="SUPFAM" id="SSF48452">
    <property type="entry name" value="TPR-like"/>
    <property type="match status" value="1"/>
</dbReference>
<dbReference type="InterPro" id="IPR056413">
    <property type="entry name" value="TPR_CcmH_CycH"/>
</dbReference>
<keyword evidence="1" id="KW-0677">Repeat</keyword>
<evidence type="ECO:0000256" key="3">
    <source>
        <dbReference type="ARBA" id="ARBA00022803"/>
    </source>
</evidence>
<accession>A0A369AKJ8</accession>
<evidence type="ECO:0000313" key="9">
    <source>
        <dbReference type="Proteomes" id="UP000253506"/>
    </source>
</evidence>
<dbReference type="PANTHER" id="PTHR47870">
    <property type="entry name" value="CYTOCHROME C-TYPE BIOGENESIS PROTEIN CCMH"/>
    <property type="match status" value="1"/>
</dbReference>
<dbReference type="GO" id="GO:0017004">
    <property type="term" value="P:cytochrome complex assembly"/>
    <property type="evidence" value="ECO:0007669"/>
    <property type="project" value="UniProtKB-KW"/>
</dbReference>
<organism evidence="8 9">
    <name type="scientific">Marinomonas foliarum</name>
    <dbReference type="NCBI Taxonomy" id="491950"/>
    <lineage>
        <taxon>Bacteria</taxon>
        <taxon>Pseudomonadati</taxon>
        <taxon>Pseudomonadota</taxon>
        <taxon>Gammaproteobacteria</taxon>
        <taxon>Oceanospirillales</taxon>
        <taxon>Oceanospirillaceae</taxon>
        <taxon>Marinomonas</taxon>
    </lineage>
</organism>
<reference evidence="8 9" key="1">
    <citation type="submission" date="2018-07" db="EMBL/GenBank/DDBJ databases">
        <title>Genomic Encyclopedia of Type Strains, Phase III (KMG-III): the genomes of soil and plant-associated and newly described type strains.</title>
        <authorList>
            <person name="Whitman W."/>
        </authorList>
    </citation>
    <scope>NUCLEOTIDE SEQUENCE [LARGE SCALE GENOMIC DNA]</scope>
    <source>
        <strain evidence="8 9">CECT 7731</strain>
    </source>
</reference>
<keyword evidence="2" id="KW-0201">Cytochrome c-type biogenesis</keyword>
<proteinExistence type="predicted"/>
<dbReference type="InterPro" id="IPR056412">
    <property type="entry name" value="Ig_CycH"/>
</dbReference>
<protein>
    <submittedName>
        <fullName evidence="8">Cytochrome c-type biogenesis protein CcmH</fullName>
    </submittedName>
</protein>
<dbReference type="InterPro" id="IPR019734">
    <property type="entry name" value="TPR_rpt"/>
</dbReference>
<evidence type="ECO:0000256" key="2">
    <source>
        <dbReference type="ARBA" id="ARBA00022748"/>
    </source>
</evidence>
<evidence type="ECO:0000259" key="6">
    <source>
        <dbReference type="Pfam" id="PF23892"/>
    </source>
</evidence>
<feature type="domain" description="Cytochrome c-type biogenesis protein H TPR" evidence="7">
    <location>
        <begin position="149"/>
        <end position="259"/>
    </location>
</feature>
<dbReference type="Pfam" id="PF23892">
    <property type="entry name" value="Ig_CycH"/>
    <property type="match status" value="1"/>
</dbReference>
<name>A0A369AKJ8_9GAMM</name>
<sequence length="397" mass="44476">MMIAYMVMACLIALSLVYLFGSLNHRSDNCRGDREGQDSQSFASVRRDEIAQEQEAGRLTASEAAQLLLDIDHEARVVGSKKQPSFSTDTSFARWSMLGVMIVAVLGSVSLYEQIGYSKEVIFTQDLQTQKLTPEKITDFLIYRSERYDRVEDWYYLANDYLSAEQYQNAVVAFETALEKLPKNAENRVNLLVEYAQAVFYANGGQSSDKMLKVVDAVLQVAPTQPTALDLKGVAEFAQQNYLGAVLAWQEAIRYSGHSQERLALLSAIGKARDLGRIGYQQVAPIITDQLVVKINWDAREIRWHQDDVLLVYAVLRGQTMPIAIKRIYPEDLDQPVLLTNLDALMPTTTLAEADEVDLVIKLANINDDDLTKGQIIGTKQGLLVNRNEIFVINVAL</sequence>
<comment type="caution">
    <text evidence="8">The sequence shown here is derived from an EMBL/GenBank/DDBJ whole genome shotgun (WGS) entry which is preliminary data.</text>
</comment>
<keyword evidence="5" id="KW-0812">Transmembrane</keyword>
<keyword evidence="5" id="KW-1133">Transmembrane helix</keyword>
<feature type="repeat" description="TPR" evidence="4">
    <location>
        <begin position="151"/>
        <end position="184"/>
    </location>
</feature>
<dbReference type="Pfam" id="PF23914">
    <property type="entry name" value="TPR_CcmH_CycH"/>
    <property type="match status" value="1"/>
</dbReference>
<gene>
    <name evidence="8" type="ORF">DFP77_101124</name>
</gene>
<feature type="transmembrane region" description="Helical" evidence="5">
    <location>
        <begin position="92"/>
        <end position="112"/>
    </location>
</feature>
<evidence type="ECO:0000256" key="1">
    <source>
        <dbReference type="ARBA" id="ARBA00022737"/>
    </source>
</evidence>
<dbReference type="PANTHER" id="PTHR47870:SF1">
    <property type="entry name" value="CYTOCHROME C-TYPE BIOGENESIS PROTEIN CCMH"/>
    <property type="match status" value="1"/>
</dbReference>
<dbReference type="InterPro" id="IPR051263">
    <property type="entry name" value="C-type_cytochrome_biogenesis"/>
</dbReference>
<dbReference type="InterPro" id="IPR011990">
    <property type="entry name" value="TPR-like_helical_dom_sf"/>
</dbReference>
<evidence type="ECO:0000313" key="8">
    <source>
        <dbReference type="EMBL" id="RCX08806.1"/>
    </source>
</evidence>
<dbReference type="EMBL" id="QPJQ01000001">
    <property type="protein sequence ID" value="RCX08806.1"/>
    <property type="molecule type" value="Genomic_DNA"/>
</dbReference>
<dbReference type="Proteomes" id="UP000253506">
    <property type="component" value="Unassembled WGS sequence"/>
</dbReference>
<dbReference type="SMART" id="SM00028">
    <property type="entry name" value="TPR"/>
    <property type="match status" value="2"/>
</dbReference>